<dbReference type="Gene3D" id="3.20.20.370">
    <property type="entry name" value="Glycoside hydrolase/deacetylase"/>
    <property type="match status" value="1"/>
</dbReference>
<keyword evidence="3" id="KW-1185">Reference proteome</keyword>
<comment type="caution">
    <text evidence="2">The sequence shown here is derived from an EMBL/GenBank/DDBJ whole genome shotgun (WGS) entry which is preliminary data.</text>
</comment>
<dbReference type="RefSeq" id="WP_342450191.1">
    <property type="nucleotide sequence ID" value="NZ_JAATJL010000001.1"/>
</dbReference>
<dbReference type="InterPro" id="IPR011330">
    <property type="entry name" value="Glyco_hydro/deAcase_b/a-brl"/>
</dbReference>
<evidence type="ECO:0000313" key="3">
    <source>
        <dbReference type="Proteomes" id="UP000547458"/>
    </source>
</evidence>
<dbReference type="GO" id="GO:0016810">
    <property type="term" value="F:hydrolase activity, acting on carbon-nitrogen (but not peptide) bonds"/>
    <property type="evidence" value="ECO:0007669"/>
    <property type="project" value="InterPro"/>
</dbReference>
<gene>
    <name evidence="2" type="ORF">BJ994_000005</name>
</gene>
<reference evidence="2 3" key="1">
    <citation type="submission" date="2020-03" db="EMBL/GenBank/DDBJ databases">
        <title>Sequencing the genomes of 1000 actinobacteria strains.</title>
        <authorList>
            <person name="Klenk H.-P."/>
        </authorList>
    </citation>
    <scope>NUCLEOTIDE SEQUENCE [LARGE SCALE GENOMIC DNA]</scope>
    <source>
        <strain evidence="2 3">DSM 16403</strain>
    </source>
</reference>
<accession>A0A846RIB6</accession>
<dbReference type="AlphaFoldDB" id="A0A846RIB6"/>
<dbReference type="PROSITE" id="PS51677">
    <property type="entry name" value="NODB"/>
    <property type="match status" value="1"/>
</dbReference>
<dbReference type="Pfam" id="PF01522">
    <property type="entry name" value="Polysacc_deac_1"/>
    <property type="match status" value="1"/>
</dbReference>
<feature type="domain" description="NodB homology" evidence="1">
    <location>
        <begin position="10"/>
        <end position="210"/>
    </location>
</feature>
<protein>
    <submittedName>
        <fullName evidence="2">Peptidoglycan/xylan/chitin deacetylase (PgdA/CDA1 family)</fullName>
    </submittedName>
</protein>
<sequence length="210" mass="21686">MTSALPPAARGAALTLDYCGGSGGSGSDRSILETLRKHGLPATLFLNARWIDANPGLARELAADPLFELANHGTRHLPLSVAGQHAYGIPGTAGVPDVYDEIMVNAEKLEELTGIRPRFFRSGTAHLDEVAGSICLDLGMIPAGFTINGDAGATYPADVVVQEVVRARAGDIIIAHGNQPGSGTGAGLAEALPRLQDNGVQLLTLSQATS</sequence>
<evidence type="ECO:0000259" key="1">
    <source>
        <dbReference type="PROSITE" id="PS51677"/>
    </source>
</evidence>
<dbReference type="InterPro" id="IPR050248">
    <property type="entry name" value="Polysacc_deacetylase_ArnD"/>
</dbReference>
<dbReference type="InterPro" id="IPR002509">
    <property type="entry name" value="NODB_dom"/>
</dbReference>
<dbReference type="EMBL" id="JAATJL010000001">
    <property type="protein sequence ID" value="NJC20929.1"/>
    <property type="molecule type" value="Genomic_DNA"/>
</dbReference>
<dbReference type="PANTHER" id="PTHR10587">
    <property type="entry name" value="GLYCOSYL TRANSFERASE-RELATED"/>
    <property type="match status" value="1"/>
</dbReference>
<dbReference type="PANTHER" id="PTHR10587:SF134">
    <property type="entry name" value="SECRETED PROTEIN"/>
    <property type="match status" value="1"/>
</dbReference>
<dbReference type="GO" id="GO:0005975">
    <property type="term" value="P:carbohydrate metabolic process"/>
    <property type="evidence" value="ECO:0007669"/>
    <property type="project" value="InterPro"/>
</dbReference>
<dbReference type="Proteomes" id="UP000547458">
    <property type="component" value="Unassembled WGS sequence"/>
</dbReference>
<proteinExistence type="predicted"/>
<dbReference type="SUPFAM" id="SSF88713">
    <property type="entry name" value="Glycoside hydrolase/deacetylase"/>
    <property type="match status" value="1"/>
</dbReference>
<evidence type="ECO:0000313" key="2">
    <source>
        <dbReference type="EMBL" id="NJC20929.1"/>
    </source>
</evidence>
<organism evidence="2 3">
    <name type="scientific">Arthrobacter pigmenti</name>
    <dbReference type="NCBI Taxonomy" id="271432"/>
    <lineage>
        <taxon>Bacteria</taxon>
        <taxon>Bacillati</taxon>
        <taxon>Actinomycetota</taxon>
        <taxon>Actinomycetes</taxon>
        <taxon>Micrococcales</taxon>
        <taxon>Micrococcaceae</taxon>
        <taxon>Arthrobacter</taxon>
    </lineage>
</organism>
<name>A0A846RIB6_9MICC</name>